<evidence type="ECO:0000313" key="4">
    <source>
        <dbReference type="Proteomes" id="UP001169760"/>
    </source>
</evidence>
<feature type="domain" description="Signal transduction histidine kinase internal region" evidence="2">
    <location>
        <begin position="171"/>
        <end position="249"/>
    </location>
</feature>
<proteinExistence type="predicted"/>
<keyword evidence="3" id="KW-0808">Transferase</keyword>
<keyword evidence="3" id="KW-0418">Kinase</keyword>
<feature type="transmembrane region" description="Helical" evidence="1">
    <location>
        <begin position="121"/>
        <end position="144"/>
    </location>
</feature>
<keyword evidence="1" id="KW-0812">Transmembrane</keyword>
<reference evidence="3" key="1">
    <citation type="submission" date="2023-07" db="EMBL/GenBank/DDBJ databases">
        <title>Genome content predicts the carbon catabolic preferences of heterotrophic bacteria.</title>
        <authorList>
            <person name="Gralka M."/>
        </authorList>
    </citation>
    <scope>NUCLEOTIDE SEQUENCE</scope>
    <source>
        <strain evidence="3">I3M17_2</strain>
    </source>
</reference>
<evidence type="ECO:0000313" key="3">
    <source>
        <dbReference type="EMBL" id="MDO6421624.1"/>
    </source>
</evidence>
<dbReference type="Proteomes" id="UP001169760">
    <property type="component" value="Unassembled WGS sequence"/>
</dbReference>
<dbReference type="SUPFAM" id="SSF55874">
    <property type="entry name" value="ATPase domain of HSP90 chaperone/DNA topoisomerase II/histidine kinase"/>
    <property type="match status" value="1"/>
</dbReference>
<dbReference type="InterPro" id="IPR036890">
    <property type="entry name" value="HATPase_C_sf"/>
</dbReference>
<evidence type="ECO:0000259" key="2">
    <source>
        <dbReference type="Pfam" id="PF06580"/>
    </source>
</evidence>
<dbReference type="GO" id="GO:0016020">
    <property type="term" value="C:membrane"/>
    <property type="evidence" value="ECO:0007669"/>
    <property type="project" value="InterPro"/>
</dbReference>
<evidence type="ECO:0000256" key="1">
    <source>
        <dbReference type="SAM" id="Phobius"/>
    </source>
</evidence>
<keyword evidence="1" id="KW-0472">Membrane</keyword>
<accession>A0AAW7X5F5</accession>
<dbReference type="InterPro" id="IPR010559">
    <property type="entry name" value="Sig_transdc_His_kin_internal"/>
</dbReference>
<protein>
    <submittedName>
        <fullName evidence="3">Histidine kinase</fullName>
    </submittedName>
</protein>
<comment type="caution">
    <text evidence="3">The sequence shown here is derived from an EMBL/GenBank/DDBJ whole genome shotgun (WGS) entry which is preliminary data.</text>
</comment>
<name>A0AAW7X5F5_9GAMM</name>
<dbReference type="Pfam" id="PF06580">
    <property type="entry name" value="His_kinase"/>
    <property type="match status" value="1"/>
</dbReference>
<dbReference type="PANTHER" id="PTHR34220">
    <property type="entry name" value="SENSOR HISTIDINE KINASE YPDA"/>
    <property type="match status" value="1"/>
</dbReference>
<keyword evidence="1" id="KW-1133">Transmembrane helix</keyword>
<gene>
    <name evidence="3" type="ORF">Q4521_03980</name>
</gene>
<feature type="transmembrane region" description="Helical" evidence="1">
    <location>
        <begin position="12"/>
        <end position="31"/>
    </location>
</feature>
<organism evidence="3 4">
    <name type="scientific">Saccharophagus degradans</name>
    <dbReference type="NCBI Taxonomy" id="86304"/>
    <lineage>
        <taxon>Bacteria</taxon>
        <taxon>Pseudomonadati</taxon>
        <taxon>Pseudomonadota</taxon>
        <taxon>Gammaproteobacteria</taxon>
        <taxon>Cellvibrionales</taxon>
        <taxon>Cellvibrionaceae</taxon>
        <taxon>Saccharophagus</taxon>
    </lineage>
</organism>
<dbReference type="GO" id="GO:0000155">
    <property type="term" value="F:phosphorelay sensor kinase activity"/>
    <property type="evidence" value="ECO:0007669"/>
    <property type="project" value="InterPro"/>
</dbReference>
<dbReference type="PANTHER" id="PTHR34220:SF7">
    <property type="entry name" value="SENSOR HISTIDINE KINASE YPDA"/>
    <property type="match status" value="1"/>
</dbReference>
<feature type="transmembrane region" description="Helical" evidence="1">
    <location>
        <begin position="43"/>
        <end position="62"/>
    </location>
</feature>
<dbReference type="RefSeq" id="WP_303491163.1">
    <property type="nucleotide sequence ID" value="NZ_JAUOPB010000002.1"/>
</dbReference>
<dbReference type="Gene3D" id="3.30.565.10">
    <property type="entry name" value="Histidine kinase-like ATPase, C-terminal domain"/>
    <property type="match status" value="1"/>
</dbReference>
<sequence length="370" mass="41462">MAFFPKQQRFWLYHAAGVGVVFLFQLVAFLMRGDFVEMNVTAAFIWLPLFTLAVLVFRTLYARYNGANMGMGKLIPIALIYGLVSGLTITTLIFLALLPFFGDEMFNPETLANIGISETEMLVSFFVGNTFIQMLYMSGWTFIYTSTVASRRAKQSELDNLRLQNNLRESQLSNLANQLNPHFLFNSLNNIRFVIHENPNHADAMVTALSEILRYSLASTSKPKVTLEEELGFIERYISIVKLQLEDRLRFNLNVSSQLKHCLVPPMILQLLIENAVKHGMENLPSGGDLDVTVAELSCKLSGKLSIVVTNPIPVSKANADGTGTGLKNIQHRLQLLYGSNASIKLEPSATHFTVHLILPIEKNDESTHY</sequence>
<dbReference type="AlphaFoldDB" id="A0AAW7X5F5"/>
<dbReference type="EMBL" id="JAUOPB010000002">
    <property type="protein sequence ID" value="MDO6421624.1"/>
    <property type="molecule type" value="Genomic_DNA"/>
</dbReference>
<dbReference type="InterPro" id="IPR050640">
    <property type="entry name" value="Bact_2-comp_sensor_kinase"/>
</dbReference>
<feature type="transmembrane region" description="Helical" evidence="1">
    <location>
        <begin position="74"/>
        <end position="101"/>
    </location>
</feature>